<dbReference type="AlphaFoldDB" id="A0A1M7PEJ3"/>
<evidence type="ECO:0000313" key="14">
    <source>
        <dbReference type="EMBL" id="SHN15414.1"/>
    </source>
</evidence>
<name>A0A1M7PEJ3_9BACI</name>
<dbReference type="Proteomes" id="UP000184184">
    <property type="component" value="Unassembled WGS sequence"/>
</dbReference>
<evidence type="ECO:0000256" key="6">
    <source>
        <dbReference type="ARBA" id="ARBA00023239"/>
    </source>
</evidence>
<evidence type="ECO:0000256" key="3">
    <source>
        <dbReference type="ARBA" id="ARBA00011738"/>
    </source>
</evidence>
<evidence type="ECO:0000256" key="1">
    <source>
        <dbReference type="ARBA" id="ARBA00002356"/>
    </source>
</evidence>
<keyword evidence="5 9" id="KW-0665">Pyrimidine biosynthesis</keyword>
<dbReference type="UniPathway" id="UPA00070">
    <property type="reaction ID" value="UER00120"/>
</dbReference>
<sequence>MLMDKPFFLALDFRTENDVKTFIKDHDLFGVPVKVGMELFYREGRPIIDWLNKQGHPIFLDLKLHDIPTTVEKAMYNLASLGVDIVNVHASGGSEMIKAAKRGLEAGAVKEIPKLIAVTVLTSMDEQVLQEELHIQQPLSDAVERLALLTKESGADGVVCSAHEVPTIKKACGDSFLTVTPGIRLSDSNQNDQKRVATPTLAKQNGADYLVIGRSITKADNPQINYQRVVEEWNHA</sequence>
<dbReference type="Gene3D" id="3.20.20.70">
    <property type="entry name" value="Aldolase class I"/>
    <property type="match status" value="1"/>
</dbReference>
<feature type="binding site" evidence="9 11">
    <location>
        <position position="122"/>
    </location>
    <ligand>
        <name>substrate</name>
    </ligand>
</feature>
<evidence type="ECO:0000256" key="5">
    <source>
        <dbReference type="ARBA" id="ARBA00022975"/>
    </source>
</evidence>
<evidence type="ECO:0000256" key="7">
    <source>
        <dbReference type="ARBA" id="ARBA00049157"/>
    </source>
</evidence>
<dbReference type="FunFam" id="3.20.20.70:FF:000015">
    <property type="entry name" value="Orotidine 5'-phosphate decarboxylase"/>
    <property type="match status" value="1"/>
</dbReference>
<dbReference type="InterPro" id="IPR018089">
    <property type="entry name" value="OMPdecase_AS"/>
</dbReference>
<dbReference type="InterPro" id="IPR014732">
    <property type="entry name" value="OMPdecase"/>
</dbReference>
<feature type="binding site" evidence="9">
    <location>
        <begin position="61"/>
        <end position="70"/>
    </location>
    <ligand>
        <name>substrate</name>
    </ligand>
</feature>
<dbReference type="CDD" id="cd04725">
    <property type="entry name" value="OMP_decarboxylase_like"/>
    <property type="match status" value="1"/>
</dbReference>
<dbReference type="PANTHER" id="PTHR32119">
    <property type="entry name" value="OROTIDINE 5'-PHOSPHATE DECARBOXYLASE"/>
    <property type="match status" value="1"/>
</dbReference>
<keyword evidence="15" id="KW-1185">Reference proteome</keyword>
<keyword evidence="6 9" id="KW-0456">Lyase</keyword>
<proteinExistence type="inferred from homology"/>
<evidence type="ECO:0000256" key="9">
    <source>
        <dbReference type="HAMAP-Rule" id="MF_01200"/>
    </source>
</evidence>
<feature type="active site" description="For OMPdecase activity" evidence="10">
    <location>
        <position position="61"/>
    </location>
</feature>
<evidence type="ECO:0000256" key="10">
    <source>
        <dbReference type="PIRSR" id="PIRSR614732-1"/>
    </source>
</evidence>
<dbReference type="EMBL" id="FRCZ01000004">
    <property type="protein sequence ID" value="SHN15414.1"/>
    <property type="molecule type" value="Genomic_DNA"/>
</dbReference>
<feature type="active site" description="Proton donor" evidence="9">
    <location>
        <position position="63"/>
    </location>
</feature>
<evidence type="ECO:0000256" key="11">
    <source>
        <dbReference type="PIRSR" id="PIRSR614732-2"/>
    </source>
</evidence>
<feature type="binding site" evidence="9 11">
    <location>
        <position position="193"/>
    </location>
    <ligand>
        <name>substrate</name>
    </ligand>
</feature>
<dbReference type="GO" id="GO:0004590">
    <property type="term" value="F:orotidine-5'-phosphate decarboxylase activity"/>
    <property type="evidence" value="ECO:0007669"/>
    <property type="project" value="UniProtKB-UniRule"/>
</dbReference>
<dbReference type="PROSITE" id="PS00156">
    <property type="entry name" value="OMPDECASE"/>
    <property type="match status" value="1"/>
</dbReference>
<feature type="binding site" evidence="9 11">
    <location>
        <position position="34"/>
    </location>
    <ligand>
        <name>substrate</name>
    </ligand>
</feature>
<dbReference type="PANTHER" id="PTHR32119:SF2">
    <property type="entry name" value="OROTIDINE 5'-PHOSPHATE DECARBOXYLASE"/>
    <property type="match status" value="1"/>
</dbReference>
<dbReference type="EC" id="4.1.1.23" evidence="9"/>
<comment type="pathway">
    <text evidence="2 9 12">Pyrimidine metabolism; UMP biosynthesis via de novo pathway; UMP from orotate: step 2/2.</text>
</comment>
<dbReference type="SUPFAM" id="SSF51366">
    <property type="entry name" value="Ribulose-phoshate binding barrel"/>
    <property type="match status" value="1"/>
</dbReference>
<evidence type="ECO:0000256" key="4">
    <source>
        <dbReference type="ARBA" id="ARBA00022793"/>
    </source>
</evidence>
<comment type="function">
    <text evidence="1 9">Catalyzes the decarboxylation of orotidine 5'-monophosphate (OMP) to uridine 5'-monophosphate (UMP).</text>
</comment>
<comment type="subunit">
    <text evidence="3 9">Homodimer.</text>
</comment>
<evidence type="ECO:0000313" key="15">
    <source>
        <dbReference type="Proteomes" id="UP000184184"/>
    </source>
</evidence>
<reference evidence="14 15" key="1">
    <citation type="submission" date="2016-11" db="EMBL/GenBank/DDBJ databases">
        <authorList>
            <person name="Jaros S."/>
            <person name="Januszkiewicz K."/>
            <person name="Wedrychowicz H."/>
        </authorList>
    </citation>
    <scope>NUCLEOTIDE SEQUENCE [LARGE SCALE GENOMIC DNA]</scope>
    <source>
        <strain evidence="14 15">CGMCC 1.10681</strain>
    </source>
</reference>
<dbReference type="NCBIfam" id="NF001273">
    <property type="entry name" value="PRK00230.1"/>
    <property type="match status" value="1"/>
</dbReference>
<feature type="active site" description="For OMPdecase activity" evidence="10">
    <location>
        <position position="66"/>
    </location>
</feature>
<feature type="binding site" evidence="9 11">
    <location>
        <position position="213"/>
    </location>
    <ligand>
        <name>substrate</name>
    </ligand>
</feature>
<gene>
    <name evidence="9" type="primary">pyrF</name>
    <name evidence="14" type="ORF">SAMN05216179_2117</name>
</gene>
<evidence type="ECO:0000256" key="8">
    <source>
        <dbReference type="ARBA" id="ARBA00061012"/>
    </source>
</evidence>
<feature type="domain" description="Orotidine 5'-phosphate decarboxylase" evidence="13">
    <location>
        <begin position="6"/>
        <end position="229"/>
    </location>
</feature>
<feature type="active site" description="For OMPdecase activity" evidence="10">
    <location>
        <position position="63"/>
    </location>
</feature>
<evidence type="ECO:0000259" key="13">
    <source>
        <dbReference type="SMART" id="SM00934"/>
    </source>
</evidence>
<comment type="similarity">
    <text evidence="8 9">Belongs to the OMP decarboxylase family. Type 1 subfamily.</text>
</comment>
<dbReference type="HAMAP" id="MF_01200_B">
    <property type="entry name" value="OMPdecase_type1_B"/>
    <property type="match status" value="1"/>
</dbReference>
<dbReference type="STRING" id="1027249.SAMN05216179_2117"/>
<dbReference type="InterPro" id="IPR013785">
    <property type="entry name" value="Aldolase_TIM"/>
</dbReference>
<dbReference type="NCBIfam" id="TIGR01740">
    <property type="entry name" value="pyrF"/>
    <property type="match status" value="1"/>
</dbReference>
<dbReference type="GO" id="GO:0044205">
    <property type="term" value="P:'de novo' UMP biosynthetic process"/>
    <property type="evidence" value="ECO:0007669"/>
    <property type="project" value="UniProtKB-UniRule"/>
</dbReference>
<dbReference type="Pfam" id="PF00215">
    <property type="entry name" value="OMPdecase"/>
    <property type="match status" value="1"/>
</dbReference>
<evidence type="ECO:0000256" key="2">
    <source>
        <dbReference type="ARBA" id="ARBA00004861"/>
    </source>
</evidence>
<feature type="binding site" evidence="9 11">
    <location>
        <position position="184"/>
    </location>
    <ligand>
        <name>substrate</name>
    </ligand>
</feature>
<comment type="catalytic activity">
    <reaction evidence="7 9 12">
        <text>orotidine 5'-phosphate + H(+) = UMP + CO2</text>
        <dbReference type="Rhea" id="RHEA:11596"/>
        <dbReference type="ChEBI" id="CHEBI:15378"/>
        <dbReference type="ChEBI" id="CHEBI:16526"/>
        <dbReference type="ChEBI" id="CHEBI:57538"/>
        <dbReference type="ChEBI" id="CHEBI:57865"/>
        <dbReference type="EC" id="4.1.1.23"/>
    </reaction>
</comment>
<dbReference type="InterPro" id="IPR047596">
    <property type="entry name" value="OMPdecase_bac"/>
</dbReference>
<dbReference type="GO" id="GO:0005829">
    <property type="term" value="C:cytosol"/>
    <property type="evidence" value="ECO:0007669"/>
    <property type="project" value="TreeGrafter"/>
</dbReference>
<keyword evidence="4 9" id="KW-0210">Decarboxylase</keyword>
<evidence type="ECO:0000256" key="12">
    <source>
        <dbReference type="RuleBase" id="RU000512"/>
    </source>
</evidence>
<feature type="binding site" evidence="9 11">
    <location>
        <position position="214"/>
    </location>
    <ligand>
        <name>substrate</name>
    </ligand>
</feature>
<feature type="binding site" evidence="9 11">
    <location>
        <position position="12"/>
    </location>
    <ligand>
        <name>substrate</name>
    </ligand>
</feature>
<dbReference type="InterPro" id="IPR011060">
    <property type="entry name" value="RibuloseP-bd_barrel"/>
</dbReference>
<protein>
    <recommendedName>
        <fullName evidence="9">Orotidine 5'-phosphate decarboxylase</fullName>
        <ecNumber evidence="9">4.1.1.23</ecNumber>
    </recommendedName>
    <alternativeName>
        <fullName evidence="9">OMP decarboxylase</fullName>
        <shortName evidence="9">OMPDCase</shortName>
        <shortName evidence="9">OMPdecase</shortName>
    </alternativeName>
</protein>
<organism evidence="14 15">
    <name type="scientific">Gracilibacillus kekensis</name>
    <dbReference type="NCBI Taxonomy" id="1027249"/>
    <lineage>
        <taxon>Bacteria</taxon>
        <taxon>Bacillati</taxon>
        <taxon>Bacillota</taxon>
        <taxon>Bacilli</taxon>
        <taxon>Bacillales</taxon>
        <taxon>Bacillaceae</taxon>
        <taxon>Gracilibacillus</taxon>
    </lineage>
</organism>
<accession>A0A1M7PEJ3</accession>
<dbReference type="InterPro" id="IPR001754">
    <property type="entry name" value="OMPdeCOase_dom"/>
</dbReference>
<dbReference type="GO" id="GO:0006207">
    <property type="term" value="P:'de novo' pyrimidine nucleobase biosynthetic process"/>
    <property type="evidence" value="ECO:0007669"/>
    <property type="project" value="InterPro"/>
</dbReference>
<dbReference type="SMART" id="SM00934">
    <property type="entry name" value="OMPdecase"/>
    <property type="match status" value="1"/>
</dbReference>